<comment type="caution">
    <text evidence="2">The sequence shown here is derived from an EMBL/GenBank/DDBJ whole genome shotgun (WGS) entry which is preliminary data.</text>
</comment>
<feature type="signal peptide" evidence="1">
    <location>
        <begin position="1"/>
        <end position="22"/>
    </location>
</feature>
<keyword evidence="1" id="KW-0732">Signal</keyword>
<evidence type="ECO:0008006" key="4">
    <source>
        <dbReference type="Google" id="ProtNLM"/>
    </source>
</evidence>
<keyword evidence="3" id="KW-1185">Reference proteome</keyword>
<reference evidence="2 3" key="1">
    <citation type="submission" date="2016-02" db="EMBL/GenBank/DDBJ databases">
        <authorList>
            <person name="Wen L."/>
            <person name="He K."/>
            <person name="Yang H."/>
        </authorList>
    </citation>
    <scope>NUCLEOTIDE SEQUENCE [LARGE SCALE GENOMIC DNA]</scope>
    <source>
        <strain evidence="2 3">TSA40</strain>
    </source>
</reference>
<dbReference type="EMBL" id="LSTO01000001">
    <property type="protein sequence ID" value="OWW21829.1"/>
    <property type="molecule type" value="Genomic_DNA"/>
</dbReference>
<protein>
    <recommendedName>
        <fullName evidence="4">DUF5666 domain-containing protein</fullName>
    </recommendedName>
</protein>
<dbReference type="OrthoDB" id="8592387at2"/>
<name>A0A254TGP1_9BURK</name>
<evidence type="ECO:0000256" key="1">
    <source>
        <dbReference type="SAM" id="SignalP"/>
    </source>
</evidence>
<sequence length="125" mass="12815">MKKVFVLAALAVTVFASSSVFAHGEKAKHGGIVQESSNGVSLELVAKEGRATIYVEDHGKPVATSGAIGKLTVLNGTDKSEVPLEPAGENTLISKGDAKLASGAKVIAAITLADKKTANVRFAIK</sequence>
<proteinExistence type="predicted"/>
<evidence type="ECO:0000313" key="3">
    <source>
        <dbReference type="Proteomes" id="UP000197535"/>
    </source>
</evidence>
<dbReference type="AlphaFoldDB" id="A0A254TGP1"/>
<accession>A0A254TGP1</accession>
<evidence type="ECO:0000313" key="2">
    <source>
        <dbReference type="EMBL" id="OWW21829.1"/>
    </source>
</evidence>
<organism evidence="2 3">
    <name type="scientific">Noviherbaspirillum denitrificans</name>
    <dbReference type="NCBI Taxonomy" id="1968433"/>
    <lineage>
        <taxon>Bacteria</taxon>
        <taxon>Pseudomonadati</taxon>
        <taxon>Pseudomonadota</taxon>
        <taxon>Betaproteobacteria</taxon>
        <taxon>Burkholderiales</taxon>
        <taxon>Oxalobacteraceae</taxon>
        <taxon>Noviherbaspirillum</taxon>
    </lineage>
</organism>
<feature type="chain" id="PRO_5012061158" description="DUF5666 domain-containing protein" evidence="1">
    <location>
        <begin position="23"/>
        <end position="125"/>
    </location>
</feature>
<dbReference type="RefSeq" id="WP_088708672.1">
    <property type="nucleotide sequence ID" value="NZ_LSTO01000001.1"/>
</dbReference>
<dbReference type="Proteomes" id="UP000197535">
    <property type="component" value="Unassembled WGS sequence"/>
</dbReference>
<gene>
    <name evidence="2" type="ORF">AYR66_22370</name>
</gene>